<feature type="domain" description="Ricin B lectin" evidence="2">
    <location>
        <begin position="31"/>
        <end position="149"/>
    </location>
</feature>
<feature type="signal peptide" evidence="1">
    <location>
        <begin position="1"/>
        <end position="25"/>
    </location>
</feature>
<dbReference type="InterPro" id="IPR000772">
    <property type="entry name" value="Ricin_B_lectin"/>
</dbReference>
<feature type="chain" id="PRO_5038397690" description="Ricin B lectin domain-containing protein" evidence="1">
    <location>
        <begin position="26"/>
        <end position="156"/>
    </location>
</feature>
<keyword evidence="1" id="KW-0732">Signal</keyword>
<dbReference type="AlphaFoldDB" id="A0A0F4IXP7"/>
<keyword evidence="4" id="KW-1185">Reference proteome</keyword>
<evidence type="ECO:0000259" key="2">
    <source>
        <dbReference type="Pfam" id="PF00652"/>
    </source>
</evidence>
<name>A0A0F4IXP7_9ACTN</name>
<dbReference type="Proteomes" id="UP000033551">
    <property type="component" value="Unassembled WGS sequence"/>
</dbReference>
<dbReference type="CDD" id="cd23415">
    <property type="entry name" value="beta-trefoil_Ricin_AH"/>
    <property type="match status" value="1"/>
</dbReference>
<dbReference type="InterPro" id="IPR035992">
    <property type="entry name" value="Ricin_B-like_lectins"/>
</dbReference>
<dbReference type="PROSITE" id="PS50231">
    <property type="entry name" value="RICIN_B_LECTIN"/>
    <property type="match status" value="1"/>
</dbReference>
<proteinExistence type="predicted"/>
<reference evidence="3 4" key="1">
    <citation type="submission" date="2015-02" db="EMBL/GenBank/DDBJ databases">
        <authorList>
            <person name="Ju K.-S."/>
            <person name="Doroghazi J.R."/>
            <person name="Metcalf W."/>
        </authorList>
    </citation>
    <scope>NUCLEOTIDE SEQUENCE [LARGE SCALE GENOMIC DNA]</scope>
    <source>
        <strain evidence="3 4">NRRL ISP-5550</strain>
    </source>
</reference>
<protein>
    <recommendedName>
        <fullName evidence="2">Ricin B lectin domain-containing protein</fullName>
    </recommendedName>
</protein>
<dbReference type="OrthoDB" id="3534750at2"/>
<accession>A0A0F4IXP7</accession>
<organism evidence="3 4">
    <name type="scientific">Streptomyces katrae</name>
    <dbReference type="NCBI Taxonomy" id="68223"/>
    <lineage>
        <taxon>Bacteria</taxon>
        <taxon>Bacillati</taxon>
        <taxon>Actinomycetota</taxon>
        <taxon>Actinomycetes</taxon>
        <taxon>Kitasatosporales</taxon>
        <taxon>Streptomycetaceae</taxon>
        <taxon>Streptomyces</taxon>
    </lineage>
</organism>
<evidence type="ECO:0000313" key="3">
    <source>
        <dbReference type="EMBL" id="KJY26820.1"/>
    </source>
</evidence>
<dbReference type="RefSeq" id="WP_045950600.1">
    <property type="nucleotide sequence ID" value="NZ_JZWV01000900.1"/>
</dbReference>
<dbReference type="Pfam" id="PF00652">
    <property type="entry name" value="Ricin_B_lectin"/>
    <property type="match status" value="1"/>
</dbReference>
<dbReference type="PATRIC" id="fig|68223.7.peg.2162"/>
<dbReference type="SUPFAM" id="SSF50370">
    <property type="entry name" value="Ricin B-like lectins"/>
    <property type="match status" value="1"/>
</dbReference>
<comment type="caution">
    <text evidence="3">The sequence shown here is derived from an EMBL/GenBank/DDBJ whole genome shotgun (WGS) entry which is preliminary data.</text>
</comment>
<sequence>MLKKIAAMGAAGVLCWGLNTAPASAAATMEYVHIESVADVGECLDYRSDWGPYTTTCNEGAYQTWLMSPYAETETELRQNAGARLCLVARNGVPVMRDCIAGDQAALWTLHDGGGAGWQLVNKATKTCLVAGSDDHHRVGMNTCSTGGSRSWILYT</sequence>
<gene>
    <name evidence="3" type="ORF">VR44_29115</name>
</gene>
<dbReference type="EMBL" id="JZWV01000900">
    <property type="protein sequence ID" value="KJY26820.1"/>
    <property type="molecule type" value="Genomic_DNA"/>
</dbReference>
<evidence type="ECO:0000256" key="1">
    <source>
        <dbReference type="SAM" id="SignalP"/>
    </source>
</evidence>
<dbReference type="Gene3D" id="2.80.10.50">
    <property type="match status" value="1"/>
</dbReference>
<evidence type="ECO:0000313" key="4">
    <source>
        <dbReference type="Proteomes" id="UP000033551"/>
    </source>
</evidence>